<keyword evidence="4" id="KW-0547">Nucleotide-binding</keyword>
<dbReference type="InterPro" id="IPR029016">
    <property type="entry name" value="GAF-like_dom_sf"/>
</dbReference>
<dbReference type="SUPFAM" id="SSF55781">
    <property type="entry name" value="GAF domain-like"/>
    <property type="match status" value="1"/>
</dbReference>
<dbReference type="CDD" id="cd00130">
    <property type="entry name" value="PAS"/>
    <property type="match status" value="1"/>
</dbReference>
<dbReference type="InterPro" id="IPR013656">
    <property type="entry name" value="PAS_4"/>
</dbReference>
<comment type="caution">
    <text evidence="9">The sequence shown here is derived from an EMBL/GenBank/DDBJ whole genome shotgun (WGS) entry which is preliminary data.</text>
</comment>
<feature type="region of interest" description="Disordered" evidence="7">
    <location>
        <begin position="24"/>
        <end position="45"/>
    </location>
</feature>
<evidence type="ECO:0000256" key="5">
    <source>
        <dbReference type="ARBA" id="ARBA00022777"/>
    </source>
</evidence>
<dbReference type="InterPro" id="IPR036890">
    <property type="entry name" value="HATPase_C_sf"/>
</dbReference>
<dbReference type="AlphaFoldDB" id="M0JPY0"/>
<dbReference type="GO" id="GO:0005524">
    <property type="term" value="F:ATP binding"/>
    <property type="evidence" value="ECO:0007669"/>
    <property type="project" value="UniProtKB-KW"/>
</dbReference>
<dbReference type="InterPro" id="IPR000014">
    <property type="entry name" value="PAS"/>
</dbReference>
<dbReference type="GO" id="GO:0004673">
    <property type="term" value="F:protein histidine kinase activity"/>
    <property type="evidence" value="ECO:0007669"/>
    <property type="project" value="UniProtKB-EC"/>
</dbReference>
<evidence type="ECO:0000256" key="1">
    <source>
        <dbReference type="ARBA" id="ARBA00000085"/>
    </source>
</evidence>
<dbReference type="PROSITE" id="PS50109">
    <property type="entry name" value="HIS_KIN"/>
    <property type="match status" value="1"/>
</dbReference>
<dbReference type="InterPro" id="IPR035965">
    <property type="entry name" value="PAS-like_dom_sf"/>
</dbReference>
<organism evidence="9 10">
    <name type="scientific">Haloarcula vallismortis ATCC 29715</name>
    <dbReference type="NCBI Taxonomy" id="662477"/>
    <lineage>
        <taxon>Archaea</taxon>
        <taxon>Methanobacteriati</taxon>
        <taxon>Methanobacteriota</taxon>
        <taxon>Stenosarchaea group</taxon>
        <taxon>Halobacteria</taxon>
        <taxon>Halobacteriales</taxon>
        <taxon>Haloarculaceae</taxon>
        <taxon>Haloarcula</taxon>
    </lineage>
</organism>
<dbReference type="SMART" id="SM00065">
    <property type="entry name" value="GAF"/>
    <property type="match status" value="1"/>
</dbReference>
<evidence type="ECO:0000259" key="8">
    <source>
        <dbReference type="PROSITE" id="PS50109"/>
    </source>
</evidence>
<dbReference type="Pfam" id="PF02518">
    <property type="entry name" value="HATPase_c"/>
    <property type="match status" value="1"/>
</dbReference>
<gene>
    <name evidence="9" type="ORF">C437_01897</name>
</gene>
<keyword evidence="10" id="KW-1185">Reference proteome</keyword>
<comment type="catalytic activity">
    <reaction evidence="1">
        <text>ATP + protein L-histidine = ADP + protein N-phospho-L-histidine.</text>
        <dbReference type="EC" id="2.7.13.3"/>
    </reaction>
</comment>
<dbReference type="SUPFAM" id="SSF55874">
    <property type="entry name" value="ATPase domain of HSP90 chaperone/DNA topoisomerase II/histidine kinase"/>
    <property type="match status" value="1"/>
</dbReference>
<proteinExistence type="predicted"/>
<evidence type="ECO:0000256" key="6">
    <source>
        <dbReference type="ARBA" id="ARBA00022840"/>
    </source>
</evidence>
<keyword evidence="6" id="KW-0067">ATP-binding</keyword>
<sequence>MIVTLSSVGRISASEKRVRIFNSGEVESSGMNDPLDGPEGSDPEEQDRYLAAMQDLTAAMAASGTSFRERVEPVLEVGREHLGFPNGHVTVVSGDEHEIVASSGLQSTITAGDETPLSETYCRHTLNESGIYVVTNASEELSADPAYERFGLEAYVGATLRADGAEYGTLCFVNDAESIPEFSDWQQTLFEHLTQWVEAEIERELAVDTREQSQRLLEATFNSPETFIGILDADGALIRANETALGFVDADDDAIFGEPFWETPWWNHNEDIACRCQDAVEQASEGEMVRFEAEHVGADGQRISTAVVARPVMVDGTVQKIIVEGTDITDLKRREEQMEFFNSILRHDILNGMTVIEARAETLAGALGGTQATYAETILDWSRDIVDLTQKVRSVLSTMSDDGLTEAETIALGPVVEGATRKAASMDTECTLKTDISEGIEVVADDLLDDVVGNILTNAVEHGGPGTTVEVTTERVGSIVQLRIADDGPGVPAGERESIFEKGERGAESTGTGFGLYFVSVMVDSYGGDIWVEESDLGGSEFVVSLPAE</sequence>
<dbReference type="EC" id="2.7.13.3" evidence="2"/>
<dbReference type="EMBL" id="AOLQ01000005">
    <property type="protein sequence ID" value="EMA11197.1"/>
    <property type="molecule type" value="Genomic_DNA"/>
</dbReference>
<dbReference type="Pfam" id="PF08448">
    <property type="entry name" value="PAS_4"/>
    <property type="match status" value="1"/>
</dbReference>
<dbReference type="NCBIfam" id="TIGR00229">
    <property type="entry name" value="sensory_box"/>
    <property type="match status" value="1"/>
</dbReference>
<dbReference type="InterPro" id="IPR004358">
    <property type="entry name" value="Sig_transdc_His_kin-like_C"/>
</dbReference>
<dbReference type="CDD" id="cd00075">
    <property type="entry name" value="HATPase"/>
    <property type="match status" value="1"/>
</dbReference>
<dbReference type="InterPro" id="IPR003594">
    <property type="entry name" value="HATPase_dom"/>
</dbReference>
<dbReference type="InterPro" id="IPR005467">
    <property type="entry name" value="His_kinase_dom"/>
</dbReference>
<accession>M0JPY0</accession>
<dbReference type="PRINTS" id="PR00344">
    <property type="entry name" value="BCTRLSENSOR"/>
</dbReference>
<evidence type="ECO:0000256" key="7">
    <source>
        <dbReference type="SAM" id="MobiDB-lite"/>
    </source>
</evidence>
<dbReference type="InterPro" id="IPR003018">
    <property type="entry name" value="GAF"/>
</dbReference>
<reference evidence="9 10" key="1">
    <citation type="journal article" date="2014" name="PLoS Genet.">
        <title>Phylogenetically driven sequencing of extremely halophilic archaea reveals strategies for static and dynamic osmo-response.</title>
        <authorList>
            <person name="Becker E.A."/>
            <person name="Seitzer P.M."/>
            <person name="Tritt A."/>
            <person name="Larsen D."/>
            <person name="Krusor M."/>
            <person name="Yao A.I."/>
            <person name="Wu D."/>
            <person name="Madern D."/>
            <person name="Eisen J.A."/>
            <person name="Darling A.E."/>
            <person name="Facciotti M.T."/>
        </authorList>
    </citation>
    <scope>NUCLEOTIDE SEQUENCE [LARGE SCALE GENOMIC DNA]</scope>
    <source>
        <strain evidence="9 10">ATCC 29715</strain>
    </source>
</reference>
<dbReference type="PATRIC" id="fig|662477.6.peg.363"/>
<dbReference type="Gene3D" id="3.30.450.20">
    <property type="entry name" value="PAS domain"/>
    <property type="match status" value="1"/>
</dbReference>
<evidence type="ECO:0000313" key="10">
    <source>
        <dbReference type="Proteomes" id="UP000011534"/>
    </source>
</evidence>
<keyword evidence="3" id="KW-0808">Transferase</keyword>
<dbReference type="Gene3D" id="3.30.565.10">
    <property type="entry name" value="Histidine kinase-like ATPase, C-terminal domain"/>
    <property type="match status" value="1"/>
</dbReference>
<dbReference type="InterPro" id="IPR050980">
    <property type="entry name" value="2C_sensor_his_kinase"/>
</dbReference>
<dbReference type="SUPFAM" id="SSF55785">
    <property type="entry name" value="PYP-like sensor domain (PAS domain)"/>
    <property type="match status" value="1"/>
</dbReference>
<feature type="domain" description="Histidine kinase" evidence="8">
    <location>
        <begin position="344"/>
        <end position="549"/>
    </location>
</feature>
<protein>
    <recommendedName>
        <fullName evidence="2">histidine kinase</fullName>
        <ecNumber evidence="2">2.7.13.3</ecNumber>
    </recommendedName>
</protein>
<evidence type="ECO:0000313" key="9">
    <source>
        <dbReference type="EMBL" id="EMA11197.1"/>
    </source>
</evidence>
<dbReference type="SMART" id="SM00387">
    <property type="entry name" value="HATPase_c"/>
    <property type="match status" value="1"/>
</dbReference>
<evidence type="ECO:0000256" key="4">
    <source>
        <dbReference type="ARBA" id="ARBA00022741"/>
    </source>
</evidence>
<keyword evidence="5 9" id="KW-0418">Kinase</keyword>
<dbReference type="Pfam" id="PF01590">
    <property type="entry name" value="GAF"/>
    <property type="match status" value="1"/>
</dbReference>
<name>M0JPY0_HALVA</name>
<evidence type="ECO:0000256" key="3">
    <source>
        <dbReference type="ARBA" id="ARBA00022679"/>
    </source>
</evidence>
<dbReference type="PANTHER" id="PTHR44936:SF10">
    <property type="entry name" value="SENSOR PROTEIN RSTB"/>
    <property type="match status" value="1"/>
</dbReference>
<dbReference type="Gene3D" id="3.30.450.40">
    <property type="match status" value="1"/>
</dbReference>
<dbReference type="Proteomes" id="UP000011534">
    <property type="component" value="Unassembled WGS sequence"/>
</dbReference>
<dbReference type="PANTHER" id="PTHR44936">
    <property type="entry name" value="SENSOR PROTEIN CREC"/>
    <property type="match status" value="1"/>
</dbReference>
<evidence type="ECO:0000256" key="2">
    <source>
        <dbReference type="ARBA" id="ARBA00012438"/>
    </source>
</evidence>